<evidence type="ECO:0000256" key="1">
    <source>
        <dbReference type="SAM" id="MobiDB-lite"/>
    </source>
</evidence>
<proteinExistence type="predicted"/>
<reference evidence="3 4" key="1">
    <citation type="submission" date="2019-10" db="EMBL/GenBank/DDBJ databases">
        <title>A soil myxobacterium in the family Polyangiaceae.</title>
        <authorList>
            <person name="Li Y."/>
            <person name="Wang J."/>
        </authorList>
    </citation>
    <scope>NUCLEOTIDE SEQUENCE [LARGE SCALE GENOMIC DNA]</scope>
    <source>
        <strain evidence="3 4">DSM 14734</strain>
    </source>
</reference>
<feature type="region of interest" description="Disordered" evidence="1">
    <location>
        <begin position="23"/>
        <end position="61"/>
    </location>
</feature>
<gene>
    <name evidence="3" type="ORF">GF068_25100</name>
</gene>
<dbReference type="EMBL" id="WJIE01000007">
    <property type="protein sequence ID" value="MRG95169.1"/>
    <property type="molecule type" value="Genomic_DNA"/>
</dbReference>
<organism evidence="3 4">
    <name type="scientific">Polyangium spumosum</name>
    <dbReference type="NCBI Taxonomy" id="889282"/>
    <lineage>
        <taxon>Bacteria</taxon>
        <taxon>Pseudomonadati</taxon>
        <taxon>Myxococcota</taxon>
        <taxon>Polyangia</taxon>
        <taxon>Polyangiales</taxon>
        <taxon>Polyangiaceae</taxon>
        <taxon>Polyangium</taxon>
    </lineage>
</organism>
<evidence type="ECO:0000313" key="3">
    <source>
        <dbReference type="EMBL" id="MRG95169.1"/>
    </source>
</evidence>
<dbReference type="RefSeq" id="WP_153821994.1">
    <property type="nucleotide sequence ID" value="NZ_WJIE01000007.1"/>
</dbReference>
<comment type="caution">
    <text evidence="3">The sequence shown here is derived from an EMBL/GenBank/DDBJ whole genome shotgun (WGS) entry which is preliminary data.</text>
</comment>
<evidence type="ECO:0000256" key="2">
    <source>
        <dbReference type="SAM" id="SignalP"/>
    </source>
</evidence>
<dbReference type="OrthoDB" id="5504109at2"/>
<dbReference type="Proteomes" id="UP000440224">
    <property type="component" value="Unassembled WGS sequence"/>
</dbReference>
<keyword evidence="4" id="KW-1185">Reference proteome</keyword>
<accession>A0A6N7PTB9</accession>
<feature type="chain" id="PRO_5027062817" evidence="2">
    <location>
        <begin position="21"/>
        <end position="439"/>
    </location>
</feature>
<dbReference type="AlphaFoldDB" id="A0A6N7PTB9"/>
<name>A0A6N7PTB9_9BACT</name>
<sequence length="439" mass="47614">MDRARLAALASSFAMLVASCAPTKAPEDAGKPVKPALQVASASAPTLATPREPSPLVRVTAPEKLPANLSIDGDVSEWGSLAPPPDPKQPDAPSRLSFALTKDGAFVAAELVERAKDGIWLVFGLGGTGGARADDTRFERVFRLDKRGLSQVSESGALVPVVGSVVDMRFTERGTTLEARIPVAAYPRAAAAPITEVLVHAVAAEAAAPPKLARESWIRIGVPEPVHFEPHAELRAEVYRQNLTLLRPLGISYSPADPGHIEITGHLGKDGAAVATSERPLYVPERRLGDVEVGYTFFGVPALAVFKAGKLLELVDLEDELMGSVERNKQIHVFSYAQMNERPPGFEAGWLVIAVAEDGSISYPFNAETGVSRWEKVYEIHSDKLDWFGMRGVPLEYADEETPRPIEILWRFDKPFGGYMPTTRPLTTLPPPRPRKKKP</sequence>
<keyword evidence="2" id="KW-0732">Signal</keyword>
<evidence type="ECO:0000313" key="4">
    <source>
        <dbReference type="Proteomes" id="UP000440224"/>
    </source>
</evidence>
<feature type="signal peptide" evidence="2">
    <location>
        <begin position="1"/>
        <end position="20"/>
    </location>
</feature>
<feature type="region of interest" description="Disordered" evidence="1">
    <location>
        <begin position="75"/>
        <end position="95"/>
    </location>
</feature>
<dbReference type="PROSITE" id="PS51257">
    <property type="entry name" value="PROKAR_LIPOPROTEIN"/>
    <property type="match status" value="1"/>
</dbReference>
<protein>
    <submittedName>
        <fullName evidence="3">Uncharacterized protein</fullName>
    </submittedName>
</protein>